<dbReference type="GO" id="GO:0001508">
    <property type="term" value="P:action potential"/>
    <property type="evidence" value="ECO:0007669"/>
    <property type="project" value="TreeGrafter"/>
</dbReference>
<keyword evidence="10" id="KW-0732">Signal</keyword>
<keyword evidence="7 12" id="KW-0407">Ion channel</keyword>
<reference evidence="12" key="2">
    <citation type="journal article" date="2023" name="Science">
        <title>Genomic signatures of disease resistance in endangered staghorn corals.</title>
        <authorList>
            <person name="Vollmer S.V."/>
            <person name="Selwyn J.D."/>
            <person name="Despard B.A."/>
            <person name="Roesel C.L."/>
        </authorList>
    </citation>
    <scope>NUCLEOTIDE SEQUENCE</scope>
    <source>
        <strain evidence="12">K2</strain>
    </source>
</reference>
<evidence type="ECO:0000256" key="2">
    <source>
        <dbReference type="ARBA" id="ARBA00022448"/>
    </source>
</evidence>
<evidence type="ECO:0000313" key="12">
    <source>
        <dbReference type="EMBL" id="KAK2566325.1"/>
    </source>
</evidence>
<evidence type="ECO:0000313" key="13">
    <source>
        <dbReference type="Proteomes" id="UP001249851"/>
    </source>
</evidence>
<evidence type="ECO:0000256" key="8">
    <source>
        <dbReference type="SAM" id="MobiDB-lite"/>
    </source>
</evidence>
<evidence type="ECO:0000256" key="9">
    <source>
        <dbReference type="SAM" id="Phobius"/>
    </source>
</evidence>
<feature type="compositionally biased region" description="Polar residues" evidence="8">
    <location>
        <begin position="47"/>
        <end position="80"/>
    </location>
</feature>
<dbReference type="Gene3D" id="1.10.287.70">
    <property type="match status" value="1"/>
</dbReference>
<keyword evidence="13" id="KW-1185">Reference proteome</keyword>
<evidence type="ECO:0000259" key="11">
    <source>
        <dbReference type="Pfam" id="PF07885"/>
    </source>
</evidence>
<evidence type="ECO:0000256" key="3">
    <source>
        <dbReference type="ARBA" id="ARBA00022692"/>
    </source>
</evidence>
<keyword evidence="6 9" id="KW-0472">Membrane</keyword>
<accession>A0AAD9QS11</accession>
<dbReference type="GO" id="GO:0015276">
    <property type="term" value="F:ligand-gated monoatomic ion channel activity"/>
    <property type="evidence" value="ECO:0007669"/>
    <property type="project" value="InterPro"/>
</dbReference>
<feature type="chain" id="PRO_5041990969" evidence="10">
    <location>
        <begin position="31"/>
        <end position="527"/>
    </location>
</feature>
<dbReference type="PANTHER" id="PTHR11537">
    <property type="entry name" value="VOLTAGE-GATED POTASSIUM CHANNEL"/>
    <property type="match status" value="1"/>
</dbReference>
<feature type="domain" description="Potassium channel" evidence="11">
    <location>
        <begin position="230"/>
        <end position="300"/>
    </location>
</feature>
<keyword evidence="3 9" id="KW-0812">Transmembrane</keyword>
<protein>
    <submittedName>
        <fullName evidence="12">Potassium channel protein YugO</fullName>
    </submittedName>
</protein>
<keyword evidence="2" id="KW-0813">Transport</keyword>
<dbReference type="PANTHER" id="PTHR11537:SF252">
    <property type="entry name" value="POTASSIUM VOLTAGE-GATED CHANNEL PROTEIN SHAW"/>
    <property type="match status" value="1"/>
</dbReference>
<evidence type="ECO:0000256" key="10">
    <source>
        <dbReference type="SAM" id="SignalP"/>
    </source>
</evidence>
<comment type="caution">
    <text evidence="12">The sequence shown here is derived from an EMBL/GenBank/DDBJ whole genome shotgun (WGS) entry which is preliminary data.</text>
</comment>
<evidence type="ECO:0000256" key="6">
    <source>
        <dbReference type="ARBA" id="ARBA00023136"/>
    </source>
</evidence>
<sequence>MHEEQTIMYIFKALFFFVCFHGLSVETAQPQVNKTEPLEFNRGHGSNGNKTEPLKNTDNSTLQDDNKNITSTKPAITNGLGYNNSNEYKIEPPEVNVSTLKASKKDNAICEDTNLGFPTLVQANLSQFFSKDFALRLELWIKNLSNVSKHCSKLKKSVEKYIGVDFPVFKATLDRESEFLSFATINPVLVRDKSEKDLVKIAYLAILELWPLLLLCFSCAALSGMIVWVLDSRANSEQFSKRFWRGIFDGIWWAVVTMATVGYGDKSPKSFFARLFATVWMVTGIILLSMFTAQVSSRLTTQELKGDDHLLHKRIGIPRALYGSDYVHDTMALTTVKALDEPVETIGKLDEMDLNSIVVFHCDDKTSDNNGWQVLQFMASLHIGAELYYRPRDDEIMEFDVEDKYIKCMKRRINAKCRERDPEGSSGRSSPHSTCDKLVKEQDKLKFEFKWVYFKDLSQYLIPFSTMVGLIILFFIVGTIWDCCCHKEKNKFKDSETDPEAFQSGLVLHKSSKEKEPMLNNDLLTQC</sequence>
<dbReference type="Pfam" id="PF07885">
    <property type="entry name" value="Ion_trans_2"/>
    <property type="match status" value="1"/>
</dbReference>
<dbReference type="InterPro" id="IPR013099">
    <property type="entry name" value="K_chnl_dom"/>
</dbReference>
<keyword evidence="5" id="KW-0406">Ion transport</keyword>
<organism evidence="12 13">
    <name type="scientific">Acropora cervicornis</name>
    <name type="common">Staghorn coral</name>
    <dbReference type="NCBI Taxonomy" id="6130"/>
    <lineage>
        <taxon>Eukaryota</taxon>
        <taxon>Metazoa</taxon>
        <taxon>Cnidaria</taxon>
        <taxon>Anthozoa</taxon>
        <taxon>Hexacorallia</taxon>
        <taxon>Scleractinia</taxon>
        <taxon>Astrocoeniina</taxon>
        <taxon>Acroporidae</taxon>
        <taxon>Acropora</taxon>
    </lineage>
</organism>
<name>A0AAD9QS11_ACRCE</name>
<evidence type="ECO:0000256" key="4">
    <source>
        <dbReference type="ARBA" id="ARBA00022989"/>
    </source>
</evidence>
<dbReference type="PRINTS" id="PR00169">
    <property type="entry name" value="KCHANNEL"/>
</dbReference>
<evidence type="ECO:0000256" key="5">
    <source>
        <dbReference type="ARBA" id="ARBA00023065"/>
    </source>
</evidence>
<feature type="transmembrane region" description="Helical" evidence="9">
    <location>
        <begin position="209"/>
        <end position="230"/>
    </location>
</feature>
<dbReference type="GO" id="GO:0005251">
    <property type="term" value="F:delayed rectifier potassium channel activity"/>
    <property type="evidence" value="ECO:0007669"/>
    <property type="project" value="TreeGrafter"/>
</dbReference>
<feature type="transmembrane region" description="Helical" evidence="9">
    <location>
        <begin position="460"/>
        <end position="481"/>
    </location>
</feature>
<dbReference type="EMBL" id="JARQWQ010000017">
    <property type="protein sequence ID" value="KAK2566325.1"/>
    <property type="molecule type" value="Genomic_DNA"/>
</dbReference>
<feature type="signal peptide" evidence="10">
    <location>
        <begin position="1"/>
        <end position="30"/>
    </location>
</feature>
<comment type="subcellular location">
    <subcellularLocation>
        <location evidence="1">Membrane</location>
        <topology evidence="1">Multi-pass membrane protein</topology>
    </subcellularLocation>
</comment>
<proteinExistence type="predicted"/>
<keyword evidence="4 9" id="KW-1133">Transmembrane helix</keyword>
<dbReference type="Proteomes" id="UP001249851">
    <property type="component" value="Unassembled WGS sequence"/>
</dbReference>
<evidence type="ECO:0000256" key="1">
    <source>
        <dbReference type="ARBA" id="ARBA00004141"/>
    </source>
</evidence>
<evidence type="ECO:0000256" key="7">
    <source>
        <dbReference type="ARBA" id="ARBA00023303"/>
    </source>
</evidence>
<feature type="transmembrane region" description="Helical" evidence="9">
    <location>
        <begin position="242"/>
        <end position="263"/>
    </location>
</feature>
<reference evidence="12" key="1">
    <citation type="journal article" date="2023" name="G3 (Bethesda)">
        <title>Whole genome assembly and annotation of the endangered Caribbean coral Acropora cervicornis.</title>
        <authorList>
            <person name="Selwyn J.D."/>
            <person name="Vollmer S.V."/>
        </authorList>
    </citation>
    <scope>NUCLEOTIDE SEQUENCE</scope>
    <source>
        <strain evidence="12">K2</strain>
    </source>
</reference>
<gene>
    <name evidence="12" type="ORF">P5673_009819</name>
</gene>
<dbReference type="GO" id="GO:0008076">
    <property type="term" value="C:voltage-gated potassium channel complex"/>
    <property type="evidence" value="ECO:0007669"/>
    <property type="project" value="InterPro"/>
</dbReference>
<dbReference type="SUPFAM" id="SSF81324">
    <property type="entry name" value="Voltage-gated potassium channels"/>
    <property type="match status" value="1"/>
</dbReference>
<feature type="region of interest" description="Disordered" evidence="8">
    <location>
        <begin position="36"/>
        <end position="80"/>
    </location>
</feature>
<dbReference type="InterPro" id="IPR028325">
    <property type="entry name" value="VG_K_chnl"/>
</dbReference>
<feature type="transmembrane region" description="Helical" evidence="9">
    <location>
        <begin position="275"/>
        <end position="295"/>
    </location>
</feature>
<dbReference type="AlphaFoldDB" id="A0AAD9QS11"/>